<reference evidence="2 3" key="1">
    <citation type="journal article" date="2016" name="Nat. Commun.">
        <title>Thousands of microbial genomes shed light on interconnected biogeochemical processes in an aquifer system.</title>
        <authorList>
            <person name="Anantharaman K."/>
            <person name="Brown C.T."/>
            <person name="Hug L.A."/>
            <person name="Sharon I."/>
            <person name="Castelle C.J."/>
            <person name="Probst A.J."/>
            <person name="Thomas B.C."/>
            <person name="Singh A."/>
            <person name="Wilkins M.J."/>
            <person name="Karaoz U."/>
            <person name="Brodie E.L."/>
            <person name="Williams K.H."/>
            <person name="Hubbard S.S."/>
            <person name="Banfield J.F."/>
        </authorList>
    </citation>
    <scope>NUCLEOTIDE SEQUENCE [LARGE SCALE GENOMIC DNA]</scope>
</reference>
<keyword evidence="1" id="KW-0813">Transport</keyword>
<sequence>MFKINKFDLLVSIYIFCIAVAEFMGAKTFPLIAIGDFRLNASVAIFVIPILFTINDIIIEVHGKERARSVVRSGLLVIFLIFLFTILATVLPPSSRFIETEAAYDEVFHRSIRISAASLIAFAFAEFLDIYIFAKIRESLGKSKLWLRNNVSNISAQFIDTVIFMSLAFYGFDKTPLSNVTFLVSLILPYWLLKSSMSIIETPFVYIGVKWLRKDKLP</sequence>
<feature type="transmembrane region" description="Helical" evidence="1">
    <location>
        <begin position="7"/>
        <end position="25"/>
    </location>
</feature>
<evidence type="ECO:0000313" key="3">
    <source>
        <dbReference type="Proteomes" id="UP000177159"/>
    </source>
</evidence>
<dbReference type="EMBL" id="MFZM01000030">
    <property type="protein sequence ID" value="OGK22942.1"/>
    <property type="molecule type" value="Genomic_DNA"/>
</dbReference>
<dbReference type="InterPro" id="IPR003744">
    <property type="entry name" value="YhhQ"/>
</dbReference>
<feature type="transmembrane region" description="Helical" evidence="1">
    <location>
        <begin position="37"/>
        <end position="58"/>
    </location>
</feature>
<feature type="transmembrane region" description="Helical" evidence="1">
    <location>
        <begin position="70"/>
        <end position="91"/>
    </location>
</feature>
<accession>A0A1F7GWT0</accession>
<evidence type="ECO:0000256" key="1">
    <source>
        <dbReference type="HAMAP-Rule" id="MF_02088"/>
    </source>
</evidence>
<name>A0A1F7GWT0_9BACT</name>
<keyword evidence="1" id="KW-1003">Cell membrane</keyword>
<dbReference type="PANTHER" id="PTHR34300:SF2">
    <property type="entry name" value="QUEUOSINE PRECURSOR TRANSPORTER-RELATED"/>
    <property type="match status" value="1"/>
</dbReference>
<evidence type="ECO:0000313" key="2">
    <source>
        <dbReference type="EMBL" id="OGK22942.1"/>
    </source>
</evidence>
<comment type="function">
    <text evidence="1">Involved in the import of queuosine (Q) precursors, required for Q precursor salvage.</text>
</comment>
<dbReference type="NCBIfam" id="TIGR00697">
    <property type="entry name" value="queuosine precursor transporter"/>
    <property type="match status" value="1"/>
</dbReference>
<proteinExistence type="inferred from homology"/>
<protein>
    <recommendedName>
        <fullName evidence="1">Probable queuosine precursor transporter</fullName>
        <shortName evidence="1">Q precursor transporter</shortName>
    </recommendedName>
</protein>
<dbReference type="AlphaFoldDB" id="A0A1F7GWT0"/>
<comment type="similarity">
    <text evidence="1">Belongs to the vitamin uptake transporter (VUT/ECF) (TC 2.A.88) family. Q precursor transporter subfamily.</text>
</comment>
<organism evidence="2 3">
    <name type="scientific">Candidatus Roizmanbacteria bacterium RIFCSPHIGHO2_02_FULL_37_24</name>
    <dbReference type="NCBI Taxonomy" id="1802037"/>
    <lineage>
        <taxon>Bacteria</taxon>
        <taxon>Candidatus Roizmaniibacteriota</taxon>
    </lineage>
</organism>
<dbReference type="GO" id="GO:0005886">
    <property type="term" value="C:plasma membrane"/>
    <property type="evidence" value="ECO:0007669"/>
    <property type="project" value="UniProtKB-SubCell"/>
</dbReference>
<dbReference type="GO" id="GO:0022857">
    <property type="term" value="F:transmembrane transporter activity"/>
    <property type="evidence" value="ECO:0007669"/>
    <property type="project" value="UniProtKB-UniRule"/>
</dbReference>
<feature type="transmembrane region" description="Helical" evidence="1">
    <location>
        <begin position="154"/>
        <end position="171"/>
    </location>
</feature>
<keyword evidence="1" id="KW-1133">Transmembrane helix</keyword>
<dbReference type="Pfam" id="PF02592">
    <property type="entry name" value="Vut_1"/>
    <property type="match status" value="1"/>
</dbReference>
<keyword evidence="1" id="KW-0472">Membrane</keyword>
<comment type="caution">
    <text evidence="2">The sequence shown here is derived from an EMBL/GenBank/DDBJ whole genome shotgun (WGS) entry which is preliminary data.</text>
</comment>
<comment type="subcellular location">
    <subcellularLocation>
        <location evidence="1">Cell membrane</location>
        <topology evidence="1">Multi-pass membrane protein</topology>
    </subcellularLocation>
</comment>
<dbReference type="HAMAP" id="MF_02088">
    <property type="entry name" value="Q_prec_transport"/>
    <property type="match status" value="1"/>
</dbReference>
<feature type="transmembrane region" description="Helical" evidence="1">
    <location>
        <begin position="111"/>
        <end position="133"/>
    </location>
</feature>
<dbReference type="PANTHER" id="PTHR34300">
    <property type="entry name" value="QUEUOSINE PRECURSOR TRANSPORTER-RELATED"/>
    <property type="match status" value="1"/>
</dbReference>
<keyword evidence="1" id="KW-0812">Transmembrane</keyword>
<gene>
    <name evidence="2" type="ORF">A3C24_03735</name>
</gene>
<dbReference type="Proteomes" id="UP000177159">
    <property type="component" value="Unassembled WGS sequence"/>
</dbReference>